<dbReference type="InterPro" id="IPR000477">
    <property type="entry name" value="RT_dom"/>
</dbReference>
<organism evidence="3 4">
    <name type="scientific">Parnassius apollo</name>
    <name type="common">Apollo butterfly</name>
    <name type="synonym">Papilio apollo</name>
    <dbReference type="NCBI Taxonomy" id="110799"/>
    <lineage>
        <taxon>Eukaryota</taxon>
        <taxon>Metazoa</taxon>
        <taxon>Ecdysozoa</taxon>
        <taxon>Arthropoda</taxon>
        <taxon>Hexapoda</taxon>
        <taxon>Insecta</taxon>
        <taxon>Pterygota</taxon>
        <taxon>Neoptera</taxon>
        <taxon>Endopterygota</taxon>
        <taxon>Lepidoptera</taxon>
        <taxon>Glossata</taxon>
        <taxon>Ditrysia</taxon>
        <taxon>Papilionoidea</taxon>
        <taxon>Papilionidae</taxon>
        <taxon>Parnassiinae</taxon>
        <taxon>Parnassini</taxon>
        <taxon>Parnassius</taxon>
        <taxon>Parnassius</taxon>
    </lineage>
</organism>
<reference evidence="3" key="1">
    <citation type="submission" date="2021-04" db="EMBL/GenBank/DDBJ databases">
        <authorList>
            <person name="Tunstrom K."/>
        </authorList>
    </citation>
    <scope>NUCLEOTIDE SEQUENCE</scope>
</reference>
<feature type="domain" description="Reverse transcriptase" evidence="2">
    <location>
        <begin position="1"/>
        <end position="130"/>
    </location>
</feature>
<proteinExistence type="predicted"/>
<dbReference type="AlphaFoldDB" id="A0A8S3W5P0"/>
<dbReference type="Pfam" id="PF00089">
    <property type="entry name" value="Trypsin"/>
    <property type="match status" value="1"/>
</dbReference>
<evidence type="ECO:0000313" key="3">
    <source>
        <dbReference type="EMBL" id="CAG4942460.1"/>
    </source>
</evidence>
<dbReference type="EMBL" id="CAJQZP010000171">
    <property type="protein sequence ID" value="CAG4942460.1"/>
    <property type="molecule type" value="Genomic_DNA"/>
</dbReference>
<dbReference type="Proteomes" id="UP000691718">
    <property type="component" value="Unassembled WGS sequence"/>
</dbReference>
<dbReference type="SMART" id="SM00020">
    <property type="entry name" value="Tryp_SPc"/>
    <property type="match status" value="1"/>
</dbReference>
<feature type="domain" description="Peptidase S1" evidence="1">
    <location>
        <begin position="258"/>
        <end position="515"/>
    </location>
</feature>
<dbReference type="Pfam" id="PF00078">
    <property type="entry name" value="RVT_1"/>
    <property type="match status" value="1"/>
</dbReference>
<dbReference type="PROSITE" id="PS50878">
    <property type="entry name" value="RT_POL"/>
    <property type="match status" value="1"/>
</dbReference>
<comment type="caution">
    <text evidence="3">The sequence shown here is derived from an EMBL/GenBank/DDBJ whole genome shotgun (WGS) entry which is preliminary data.</text>
</comment>
<accession>A0A8S3W5P0</accession>
<dbReference type="GO" id="GO:0004252">
    <property type="term" value="F:serine-type endopeptidase activity"/>
    <property type="evidence" value="ECO:0007669"/>
    <property type="project" value="InterPro"/>
</dbReference>
<sequence length="554" mass="62551">MAIRVQNQSSKPIQLQRGVRQGDVISPKLFTAALEDVFKLLDWKGYGININGEYITHLRFADDIVLMAESLEDLSTMLNDLNSASQRIGLKMNMDKTKIMFNVHVTPMPVVVGSTMLEVVDEYVYLGQIVRLGKSNFDREVNRRIQLGWAAFGKLRHIFSSGIPQSLKTKVYNQCVLPVMTYGSETWSFTAGRMRTLKVAQRAMERAMLGVSLRDRLRNEDIRSKTRLTDIAQRINYVLISVPYKYVRGCNRRMGAGQIGGIATLLDIDFENAAGFVGRAADDLEAQYIVYYLSHAMMFCTGVIIEAHVVLTPASCVFGEKYKFDIYAGSHKFLENIGITRRVEHVCIHRGYNHTMRWKDCTTDNLALMILNQQFSFHAPENGAQYVLNRIRYGASAPRVENRINDKSCSFYGWGSRRNGFLVPLLIDLYRVDVTVLPPENCLPIWNHKSKYLCIRQPHCKSARHGALCPDDVGSVVVCSGYVLGMMTSRLVDRPCGVGFTDLTKYNKFLRCGVDGSRDVVNQEVFMEVDFTTKPLISLQTISSRSSDTKTTTG</sequence>
<evidence type="ECO:0000259" key="1">
    <source>
        <dbReference type="PROSITE" id="PS50240"/>
    </source>
</evidence>
<name>A0A8S3W5P0_PARAO</name>
<dbReference type="PANTHER" id="PTHR47027">
    <property type="entry name" value="REVERSE TRANSCRIPTASE DOMAIN-CONTAINING PROTEIN"/>
    <property type="match status" value="1"/>
</dbReference>
<evidence type="ECO:0000313" key="4">
    <source>
        <dbReference type="Proteomes" id="UP000691718"/>
    </source>
</evidence>
<keyword evidence="4" id="KW-1185">Reference proteome</keyword>
<dbReference type="OrthoDB" id="7444286at2759"/>
<dbReference type="GO" id="GO:0006508">
    <property type="term" value="P:proteolysis"/>
    <property type="evidence" value="ECO:0007669"/>
    <property type="project" value="InterPro"/>
</dbReference>
<evidence type="ECO:0000259" key="2">
    <source>
        <dbReference type="PROSITE" id="PS50878"/>
    </source>
</evidence>
<dbReference type="InterPro" id="IPR001254">
    <property type="entry name" value="Trypsin_dom"/>
</dbReference>
<dbReference type="PROSITE" id="PS50240">
    <property type="entry name" value="TRYPSIN_DOM"/>
    <property type="match status" value="1"/>
</dbReference>
<gene>
    <name evidence="3" type="ORF">PAPOLLO_LOCUS2439</name>
</gene>
<protein>
    <submittedName>
        <fullName evidence="3">(apollo) hypothetical protein</fullName>
    </submittedName>
</protein>
<dbReference type="PANTHER" id="PTHR47027:SF20">
    <property type="entry name" value="REVERSE TRANSCRIPTASE-LIKE PROTEIN WITH RNA-DIRECTED DNA POLYMERASE DOMAIN"/>
    <property type="match status" value="1"/>
</dbReference>